<dbReference type="SMART" id="SM00850">
    <property type="entry name" value="LytTR"/>
    <property type="match status" value="1"/>
</dbReference>
<dbReference type="GO" id="GO:0000156">
    <property type="term" value="F:phosphorelay response regulator activity"/>
    <property type="evidence" value="ECO:0007669"/>
    <property type="project" value="InterPro"/>
</dbReference>
<evidence type="ECO:0000313" key="5">
    <source>
        <dbReference type="Proteomes" id="UP000702544"/>
    </source>
</evidence>
<dbReference type="PROSITE" id="PS50930">
    <property type="entry name" value="HTH_LYTTR"/>
    <property type="match status" value="1"/>
</dbReference>
<dbReference type="SMART" id="SM00448">
    <property type="entry name" value="REC"/>
    <property type="match status" value="1"/>
</dbReference>
<feature type="domain" description="Response regulatory" evidence="2">
    <location>
        <begin position="7"/>
        <end position="119"/>
    </location>
</feature>
<dbReference type="Proteomes" id="UP000702544">
    <property type="component" value="Unassembled WGS sequence"/>
</dbReference>
<dbReference type="GO" id="GO:0003677">
    <property type="term" value="F:DNA binding"/>
    <property type="evidence" value="ECO:0007669"/>
    <property type="project" value="InterPro"/>
</dbReference>
<reference evidence="4 5" key="1">
    <citation type="submission" date="2020-01" db="EMBL/GenBank/DDBJ databases">
        <title>Genomes assembled from Gulf of Kutch pelagic sediment metagenomes.</title>
        <authorList>
            <person name="Chandrashekar M."/>
            <person name="Mahajan M.S."/>
            <person name="Dave K.J."/>
            <person name="Vatsa P."/>
            <person name="Nathani N.M."/>
        </authorList>
    </citation>
    <scope>NUCLEOTIDE SEQUENCE [LARGE SCALE GENOMIC DNA]</scope>
    <source>
        <strain evidence="4">KS3-K002</strain>
    </source>
</reference>
<dbReference type="PROSITE" id="PS50110">
    <property type="entry name" value="RESPONSE_REGULATORY"/>
    <property type="match status" value="1"/>
</dbReference>
<gene>
    <name evidence="4" type="ORF">GWO12_03935</name>
</gene>
<organism evidence="4 5">
    <name type="scientific">Candidatus Kutchimonas denitrificans</name>
    <dbReference type="NCBI Taxonomy" id="3056748"/>
    <lineage>
        <taxon>Bacteria</taxon>
        <taxon>Pseudomonadati</taxon>
        <taxon>Gemmatimonadota</taxon>
        <taxon>Gemmatimonadia</taxon>
        <taxon>Candidatus Palauibacterales</taxon>
        <taxon>Candidatus Palauibacteraceae</taxon>
        <taxon>Candidatus Kutchimonas</taxon>
    </lineage>
</organism>
<dbReference type="PANTHER" id="PTHR37299">
    <property type="entry name" value="TRANSCRIPTIONAL REGULATOR-RELATED"/>
    <property type="match status" value="1"/>
</dbReference>
<sequence>MTGERLRALLVDDEPPARRKLRRFLDREPDVEVVGEVGDGPAAVAAIRELEPDLVFLDIQMPGADGFEVIEALGAARPHLIFVTAHHEHAVRAFEVEALDYLLKPFDEPRFRSALERARQRMRGREPGLPGEALRRLLEAARGGTGQPILVKKDDRSFFVRQDEIDWVEAADNYVKLHTGRGAHLVRGTLGGMEDRLDPSRFVRVNRSAIVNLDRVAELRPWSHGDQIIVLEDGTELTLSRRYRKRLPELFDPEF</sequence>
<dbReference type="Pfam" id="PF04397">
    <property type="entry name" value="LytTR"/>
    <property type="match status" value="1"/>
</dbReference>
<dbReference type="InterPro" id="IPR001789">
    <property type="entry name" value="Sig_transdc_resp-reg_receiver"/>
</dbReference>
<dbReference type="InterPro" id="IPR011006">
    <property type="entry name" value="CheY-like_superfamily"/>
</dbReference>
<dbReference type="CDD" id="cd17532">
    <property type="entry name" value="REC_LytTR_AlgR-like"/>
    <property type="match status" value="1"/>
</dbReference>
<feature type="modified residue" description="4-aspartylphosphate" evidence="1">
    <location>
        <position position="58"/>
    </location>
</feature>
<dbReference type="Pfam" id="PF00072">
    <property type="entry name" value="Response_reg"/>
    <property type="match status" value="1"/>
</dbReference>
<dbReference type="Gene3D" id="2.40.50.1020">
    <property type="entry name" value="LytTr DNA-binding domain"/>
    <property type="match status" value="1"/>
</dbReference>
<dbReference type="AlphaFoldDB" id="A0AAE5C881"/>
<dbReference type="EMBL" id="JAACAK010000031">
    <property type="protein sequence ID" value="NIR74251.1"/>
    <property type="molecule type" value="Genomic_DNA"/>
</dbReference>
<evidence type="ECO:0000313" key="4">
    <source>
        <dbReference type="EMBL" id="NIR74251.1"/>
    </source>
</evidence>
<dbReference type="Gene3D" id="3.40.50.2300">
    <property type="match status" value="1"/>
</dbReference>
<dbReference type="SUPFAM" id="SSF52172">
    <property type="entry name" value="CheY-like"/>
    <property type="match status" value="1"/>
</dbReference>
<name>A0AAE5C881_9BACT</name>
<evidence type="ECO:0000256" key="1">
    <source>
        <dbReference type="PROSITE-ProRule" id="PRU00169"/>
    </source>
</evidence>
<feature type="domain" description="HTH LytTR-type" evidence="3">
    <location>
        <begin position="149"/>
        <end position="253"/>
    </location>
</feature>
<keyword evidence="1" id="KW-0597">Phosphoprotein</keyword>
<comment type="caution">
    <text evidence="4">The sequence shown here is derived from an EMBL/GenBank/DDBJ whole genome shotgun (WGS) entry which is preliminary data.</text>
</comment>
<evidence type="ECO:0000259" key="2">
    <source>
        <dbReference type="PROSITE" id="PS50110"/>
    </source>
</evidence>
<dbReference type="PANTHER" id="PTHR37299:SF1">
    <property type="entry name" value="STAGE 0 SPORULATION PROTEIN A HOMOLOG"/>
    <property type="match status" value="1"/>
</dbReference>
<proteinExistence type="predicted"/>
<protein>
    <submittedName>
        <fullName evidence="4">Response regulator transcription factor</fullName>
    </submittedName>
</protein>
<accession>A0AAE5C881</accession>
<dbReference type="InterPro" id="IPR007492">
    <property type="entry name" value="LytTR_DNA-bd_dom"/>
</dbReference>
<evidence type="ECO:0000259" key="3">
    <source>
        <dbReference type="PROSITE" id="PS50930"/>
    </source>
</evidence>
<dbReference type="InterPro" id="IPR046947">
    <property type="entry name" value="LytR-like"/>
</dbReference>